<dbReference type="Proteomes" id="UP000252415">
    <property type="component" value="Unassembled WGS sequence"/>
</dbReference>
<dbReference type="AlphaFoldDB" id="A0A368W8U2"/>
<sequence>MSKNWRQKVLEHFQAPFYHITMVSDPNSLLQDEVIVSELHKLGIEIVEFHDRATFRYWYESQYRHKSLNKFLLIRPKSDSINDIPYDVWVQGHQISLSKSELFPNLSASIVRELDSRTLDALSFIDDFPSNKSDSCTIDFLLRRIFKLSYDSIDTAAECILLCINRHLLHYSMPEVIEEYLKSALINKEFINPQVAVSEIFSSSETLFSFLQREWNSFLEDGASKNHAFSDPMLQNTLAGLFRIGILTPSIINNENLSESLYFGVKRDEVNSRISSIIEHISQIEKLLEFEVDRRGWIELIQLYSSAKSITFQLESTDNTTKKLRKLEQVIEERFMVWLNSHYGALASLTDLHAPVMLHKVAEYVQLQGSSKIAIIVMDGMSFVQWSQIRTDLQHYFNFIENGTFAWIPTITSVSRQAIFSGEIPRTYYASIHTTANEEKEWKTCWTRYGVSPIHISYEKSLGKVEYNHSEIKALSKSSTKVAGLVVDIIDKLTHNTIQGQIGMHSQISIWLRTGYLRSLLRDLLDAGFDVYITSDHGNKESVGIGAIREGVLANTKGERVRIYNTEVLRDRAAEKYSSQKWKKSGLPDEFHVLLAKSGEAYVKEGEVVVSHGGASIEEVIVPFVRVKKRMG</sequence>
<dbReference type="RefSeq" id="WP_181873316.1">
    <property type="nucleotide sequence ID" value="NZ_QPJD01000001.1"/>
</dbReference>
<dbReference type="Pfam" id="PF08665">
    <property type="entry name" value="PglZ"/>
    <property type="match status" value="1"/>
</dbReference>
<dbReference type="EMBL" id="QPJD01000001">
    <property type="protein sequence ID" value="RCW52055.1"/>
    <property type="molecule type" value="Genomic_DNA"/>
</dbReference>
<name>A0A368W8U2_9BACL</name>
<reference evidence="1 2" key="1">
    <citation type="submission" date="2018-07" db="EMBL/GenBank/DDBJ databases">
        <title>Genomic Encyclopedia of Type Strains, Phase III (KMG-III): the genomes of soil and plant-associated and newly described type strains.</title>
        <authorList>
            <person name="Whitman W."/>
        </authorList>
    </citation>
    <scope>NUCLEOTIDE SEQUENCE [LARGE SCALE GENOMIC DNA]</scope>
    <source>
        <strain evidence="1 2">CECT 7506</strain>
    </source>
</reference>
<keyword evidence="2" id="KW-1185">Reference proteome</keyword>
<protein>
    <submittedName>
        <fullName evidence="1">PglZ domain-containing protein</fullName>
    </submittedName>
</protein>
<comment type="caution">
    <text evidence="1">The sequence shown here is derived from an EMBL/GenBank/DDBJ whole genome shotgun (WGS) entry which is preliminary data.</text>
</comment>
<organism evidence="1 2">
    <name type="scientific">Paenibacillus prosopidis</name>
    <dbReference type="NCBI Taxonomy" id="630520"/>
    <lineage>
        <taxon>Bacteria</taxon>
        <taxon>Bacillati</taxon>
        <taxon>Bacillota</taxon>
        <taxon>Bacilli</taxon>
        <taxon>Bacillales</taxon>
        <taxon>Paenibacillaceae</taxon>
        <taxon>Paenibacillus</taxon>
    </lineage>
</organism>
<gene>
    <name evidence="1" type="ORF">DFP97_101401</name>
</gene>
<dbReference type="NCBIfam" id="NF033449">
    <property type="entry name" value="BREX_PglZ_3"/>
    <property type="match status" value="1"/>
</dbReference>
<evidence type="ECO:0000313" key="2">
    <source>
        <dbReference type="Proteomes" id="UP000252415"/>
    </source>
</evidence>
<accession>A0A368W8U2</accession>
<proteinExistence type="predicted"/>
<evidence type="ECO:0000313" key="1">
    <source>
        <dbReference type="EMBL" id="RCW52055.1"/>
    </source>
</evidence>